<proteinExistence type="predicted"/>
<reference evidence="1 2" key="1">
    <citation type="journal article" date="2018" name="Front. Plant Sci.">
        <title>Red Clover (Trifolium pratense) and Zigzag Clover (T. medium) - A Picture of Genomic Similarities and Differences.</title>
        <authorList>
            <person name="Dluhosova J."/>
            <person name="Istvanek J."/>
            <person name="Nedelnik J."/>
            <person name="Repkova J."/>
        </authorList>
    </citation>
    <scope>NUCLEOTIDE SEQUENCE [LARGE SCALE GENOMIC DNA]</scope>
    <source>
        <strain evidence="2">cv. 10/8</strain>
        <tissue evidence="1">Leaf</tissue>
    </source>
</reference>
<dbReference type="EMBL" id="LXQA010105260">
    <property type="protein sequence ID" value="MCI17396.1"/>
    <property type="molecule type" value="Genomic_DNA"/>
</dbReference>
<organism evidence="1 2">
    <name type="scientific">Trifolium medium</name>
    <dbReference type="NCBI Taxonomy" id="97028"/>
    <lineage>
        <taxon>Eukaryota</taxon>
        <taxon>Viridiplantae</taxon>
        <taxon>Streptophyta</taxon>
        <taxon>Embryophyta</taxon>
        <taxon>Tracheophyta</taxon>
        <taxon>Spermatophyta</taxon>
        <taxon>Magnoliopsida</taxon>
        <taxon>eudicotyledons</taxon>
        <taxon>Gunneridae</taxon>
        <taxon>Pentapetalae</taxon>
        <taxon>rosids</taxon>
        <taxon>fabids</taxon>
        <taxon>Fabales</taxon>
        <taxon>Fabaceae</taxon>
        <taxon>Papilionoideae</taxon>
        <taxon>50 kb inversion clade</taxon>
        <taxon>NPAAA clade</taxon>
        <taxon>Hologalegina</taxon>
        <taxon>IRL clade</taxon>
        <taxon>Trifolieae</taxon>
        <taxon>Trifolium</taxon>
    </lineage>
</organism>
<keyword evidence="2" id="KW-1185">Reference proteome</keyword>
<protein>
    <submittedName>
        <fullName evidence="1">Uncharacterized protein</fullName>
    </submittedName>
</protein>
<name>A0A392Q1F6_9FABA</name>
<sequence length="126" mass="14692">MNDIYLSLSNNSVIPNLGGPLWLLQLWLNAMKYFQWFLTLDSHHPNFSFFSQSLPGLDHLRNKSLFAVTDKDDIASFTFWRTVLTSQYIVSWVSGTHIRVLPYQPHLFARQFDLSQMLQTPLSIDE</sequence>
<dbReference type="Proteomes" id="UP000265520">
    <property type="component" value="Unassembled WGS sequence"/>
</dbReference>
<accession>A0A392Q1F6</accession>
<evidence type="ECO:0000313" key="1">
    <source>
        <dbReference type="EMBL" id="MCI17396.1"/>
    </source>
</evidence>
<comment type="caution">
    <text evidence="1">The sequence shown here is derived from an EMBL/GenBank/DDBJ whole genome shotgun (WGS) entry which is preliminary data.</text>
</comment>
<evidence type="ECO:0000313" key="2">
    <source>
        <dbReference type="Proteomes" id="UP000265520"/>
    </source>
</evidence>
<dbReference type="AlphaFoldDB" id="A0A392Q1F6"/>